<sequence length="100" mass="10901">MFDSAIVIFLECVAVFVPLYYSMVAARWINSSSKAINVLSSVSSSKKISHGRMKRMHIDHGDSVSSLGSAEVEKKVKTLRHEIGDSALELSSRTASATKI</sequence>
<keyword evidence="1" id="KW-0472">Membrane</keyword>
<keyword evidence="1" id="KW-1133">Transmembrane helix</keyword>
<keyword evidence="3" id="KW-1185">Reference proteome</keyword>
<protein>
    <submittedName>
        <fullName evidence="2">Uncharacterized protein</fullName>
    </submittedName>
</protein>
<accession>A0A0D8YAL3</accession>
<keyword evidence="1" id="KW-0812">Transmembrane</keyword>
<reference evidence="3" key="2">
    <citation type="journal article" date="2016" name="Sci. Rep.">
        <title>Dictyocaulus viviparus genome, variome and transcriptome elucidate lungworm biology and support future intervention.</title>
        <authorList>
            <person name="McNulty S.N."/>
            <person name="Strube C."/>
            <person name="Rosa B.A."/>
            <person name="Martin J.C."/>
            <person name="Tyagi R."/>
            <person name="Choi Y.J."/>
            <person name="Wang Q."/>
            <person name="Hallsworth Pepin K."/>
            <person name="Zhang X."/>
            <person name="Ozersky P."/>
            <person name="Wilson R.K."/>
            <person name="Sternberg P.W."/>
            <person name="Gasser R.B."/>
            <person name="Mitreva M."/>
        </authorList>
    </citation>
    <scope>NUCLEOTIDE SEQUENCE [LARGE SCALE GENOMIC DNA]</scope>
    <source>
        <strain evidence="3">HannoverDv2000</strain>
    </source>
</reference>
<dbReference type="Proteomes" id="UP000053766">
    <property type="component" value="Unassembled WGS sequence"/>
</dbReference>
<gene>
    <name evidence="2" type="ORF">DICVIV_00518</name>
</gene>
<organism evidence="2 3">
    <name type="scientific">Dictyocaulus viviparus</name>
    <name type="common">Bovine lungworm</name>
    <dbReference type="NCBI Taxonomy" id="29172"/>
    <lineage>
        <taxon>Eukaryota</taxon>
        <taxon>Metazoa</taxon>
        <taxon>Ecdysozoa</taxon>
        <taxon>Nematoda</taxon>
        <taxon>Chromadorea</taxon>
        <taxon>Rhabditida</taxon>
        <taxon>Rhabditina</taxon>
        <taxon>Rhabditomorpha</taxon>
        <taxon>Strongyloidea</taxon>
        <taxon>Metastrongylidae</taxon>
        <taxon>Dictyocaulus</taxon>
    </lineage>
</organism>
<evidence type="ECO:0000313" key="3">
    <source>
        <dbReference type="Proteomes" id="UP000053766"/>
    </source>
</evidence>
<dbReference type="AlphaFoldDB" id="A0A0D8YAL3"/>
<evidence type="ECO:0000256" key="1">
    <source>
        <dbReference type="SAM" id="Phobius"/>
    </source>
</evidence>
<evidence type="ECO:0000313" key="2">
    <source>
        <dbReference type="EMBL" id="KJH53207.1"/>
    </source>
</evidence>
<proteinExistence type="predicted"/>
<feature type="transmembrane region" description="Helical" evidence="1">
    <location>
        <begin position="6"/>
        <end position="24"/>
    </location>
</feature>
<dbReference type="EMBL" id="KN716154">
    <property type="protein sequence ID" value="KJH53207.1"/>
    <property type="molecule type" value="Genomic_DNA"/>
</dbReference>
<dbReference type="OrthoDB" id="5808068at2759"/>
<reference evidence="2 3" key="1">
    <citation type="submission" date="2013-11" db="EMBL/GenBank/DDBJ databases">
        <title>Draft genome of the bovine lungworm Dictyocaulus viviparus.</title>
        <authorList>
            <person name="Mitreva M."/>
        </authorList>
    </citation>
    <scope>NUCLEOTIDE SEQUENCE [LARGE SCALE GENOMIC DNA]</scope>
    <source>
        <strain evidence="2 3">HannoverDv2000</strain>
    </source>
</reference>
<name>A0A0D8YAL3_DICVI</name>